<protein>
    <submittedName>
        <fullName evidence="2">Uncharacterized membrane protein</fullName>
    </submittedName>
</protein>
<dbReference type="EMBL" id="FNOI01000001">
    <property type="protein sequence ID" value="SDW29803.1"/>
    <property type="molecule type" value="Genomic_DNA"/>
</dbReference>
<proteinExistence type="predicted"/>
<evidence type="ECO:0000313" key="3">
    <source>
        <dbReference type="Proteomes" id="UP000199441"/>
    </source>
</evidence>
<feature type="transmembrane region" description="Helical" evidence="1">
    <location>
        <begin position="67"/>
        <end position="86"/>
    </location>
</feature>
<evidence type="ECO:0000313" key="2">
    <source>
        <dbReference type="EMBL" id="SDW29803.1"/>
    </source>
</evidence>
<dbReference type="OrthoDB" id="9808190at2"/>
<dbReference type="RefSeq" id="WP_089944704.1">
    <property type="nucleotide sequence ID" value="NZ_FNOI01000001.1"/>
</dbReference>
<sequence length="179" mass="20255">MPIQRVNLDERASDYSEALSSYKGKAPSYRVLLYPHRSLPRGGFVIFIAVTCAMMALPLLALVQTSAFWGLLPFLVITVAAVWMFLMHSYRTGQLVDELSLWPDRITVVRRNPDGSLQTWQANPYWVEVISHDTPVPHYLTLRGGPREVELGAFLSPEERVELKEELETKLRFLAVGGP</sequence>
<dbReference type="InterPro" id="IPR019253">
    <property type="entry name" value="DUF2244_TM"/>
</dbReference>
<accession>A0A1H2SDQ1</accession>
<reference evidence="3" key="1">
    <citation type="submission" date="2016-10" db="EMBL/GenBank/DDBJ databases">
        <authorList>
            <person name="Varghese N."/>
            <person name="Submissions S."/>
        </authorList>
    </citation>
    <scope>NUCLEOTIDE SEQUENCE [LARGE SCALE GENOMIC DNA]</scope>
    <source>
        <strain evidence="3">DSM 26922</strain>
    </source>
</reference>
<evidence type="ECO:0000256" key="1">
    <source>
        <dbReference type="SAM" id="Phobius"/>
    </source>
</evidence>
<keyword evidence="1" id="KW-1133">Transmembrane helix</keyword>
<gene>
    <name evidence="2" type="ORF">SAMN04488001_0783</name>
</gene>
<keyword evidence="1" id="KW-0472">Membrane</keyword>
<dbReference type="Proteomes" id="UP000199441">
    <property type="component" value="Unassembled WGS sequence"/>
</dbReference>
<keyword evidence="3" id="KW-1185">Reference proteome</keyword>
<name>A0A1H2SDQ1_9RHOB</name>
<dbReference type="Pfam" id="PF10003">
    <property type="entry name" value="DUF2244"/>
    <property type="match status" value="1"/>
</dbReference>
<dbReference type="STRING" id="670155.SAMN04488001_0783"/>
<feature type="transmembrane region" description="Helical" evidence="1">
    <location>
        <begin position="42"/>
        <end position="61"/>
    </location>
</feature>
<organism evidence="2 3">
    <name type="scientific">Litoreibacter albidus</name>
    <dbReference type="NCBI Taxonomy" id="670155"/>
    <lineage>
        <taxon>Bacteria</taxon>
        <taxon>Pseudomonadati</taxon>
        <taxon>Pseudomonadota</taxon>
        <taxon>Alphaproteobacteria</taxon>
        <taxon>Rhodobacterales</taxon>
        <taxon>Roseobacteraceae</taxon>
        <taxon>Litoreibacter</taxon>
    </lineage>
</organism>
<keyword evidence="1" id="KW-0812">Transmembrane</keyword>
<dbReference type="AlphaFoldDB" id="A0A1H2SDQ1"/>